<dbReference type="AlphaFoldDB" id="A0A4Y8CS85"/>
<gene>
    <name evidence="1" type="ORF">BOTCAL_0414g00080</name>
</gene>
<reference evidence="1 2" key="1">
    <citation type="submission" date="2017-11" db="EMBL/GenBank/DDBJ databases">
        <title>Comparative genomics of Botrytis spp.</title>
        <authorList>
            <person name="Valero-Jimenez C.A."/>
            <person name="Tapia P."/>
            <person name="Veloso J."/>
            <person name="Silva-Moreno E."/>
            <person name="Staats M."/>
            <person name="Valdes J.H."/>
            <person name="Van Kan J.A.L."/>
        </authorList>
    </citation>
    <scope>NUCLEOTIDE SEQUENCE [LARGE SCALE GENOMIC DNA]</scope>
    <source>
        <strain evidence="1 2">MUCL2830</strain>
    </source>
</reference>
<dbReference type="OrthoDB" id="3522500at2759"/>
<dbReference type="EMBL" id="PHWZ01000413">
    <property type="protein sequence ID" value="TEY40909.1"/>
    <property type="molecule type" value="Genomic_DNA"/>
</dbReference>
<accession>A0A4Y8CS85</accession>
<evidence type="ECO:0000313" key="1">
    <source>
        <dbReference type="EMBL" id="TEY40909.1"/>
    </source>
</evidence>
<sequence length="95" mass="10712">MATTLPQPEIVLSSRKLAICKKYLGQVLTLALIVLNRVKFFDVDKLTVFVGTVFLPHLQVEQNNNPLSPLELWKRSEYTDNSKVEGASNDNILLN</sequence>
<protein>
    <submittedName>
        <fullName evidence="1">Uncharacterized protein</fullName>
    </submittedName>
</protein>
<keyword evidence="2" id="KW-1185">Reference proteome</keyword>
<proteinExistence type="predicted"/>
<evidence type="ECO:0000313" key="2">
    <source>
        <dbReference type="Proteomes" id="UP000297299"/>
    </source>
</evidence>
<name>A0A4Y8CS85_9HELO</name>
<organism evidence="1 2">
    <name type="scientific">Botryotinia calthae</name>
    <dbReference type="NCBI Taxonomy" id="38488"/>
    <lineage>
        <taxon>Eukaryota</taxon>
        <taxon>Fungi</taxon>
        <taxon>Dikarya</taxon>
        <taxon>Ascomycota</taxon>
        <taxon>Pezizomycotina</taxon>
        <taxon>Leotiomycetes</taxon>
        <taxon>Helotiales</taxon>
        <taxon>Sclerotiniaceae</taxon>
        <taxon>Botryotinia</taxon>
    </lineage>
</organism>
<dbReference type="Proteomes" id="UP000297299">
    <property type="component" value="Unassembled WGS sequence"/>
</dbReference>
<comment type="caution">
    <text evidence="1">The sequence shown here is derived from an EMBL/GenBank/DDBJ whole genome shotgun (WGS) entry which is preliminary data.</text>
</comment>